<dbReference type="SUPFAM" id="SSF58104">
    <property type="entry name" value="Methyl-accepting chemotaxis protein (MCP) signaling domain"/>
    <property type="match status" value="1"/>
</dbReference>
<name>A0ABU6KCP8_9BACI</name>
<dbReference type="PANTHER" id="PTHR32089:SF118">
    <property type="entry name" value="HEME-BASED AEROTACTIC TRANSDUCER HEMAT"/>
    <property type="match status" value="1"/>
</dbReference>
<keyword evidence="5" id="KW-1185">Reference proteome</keyword>
<proteinExistence type="predicted"/>
<keyword evidence="1 2" id="KW-0807">Transducer</keyword>
<dbReference type="InterPro" id="IPR004089">
    <property type="entry name" value="MCPsignal_dom"/>
</dbReference>
<protein>
    <submittedName>
        <fullName evidence="4">Globin-coupled sensor protein</fullName>
    </submittedName>
</protein>
<evidence type="ECO:0000256" key="1">
    <source>
        <dbReference type="ARBA" id="ARBA00023224"/>
    </source>
</evidence>
<sequence>MALRLKRKKTETKNEILIEMCKQMKPLVNVEPGSDLEKQLNMLDFTEMDFAVAQALKQFVVEDHTAIIEGFYKNLEHNPKLIKIIEDNSSIDRLKKTLSRHVVEMFSGEMNEEFIQRRKTIAHIHVRIGLTQKWYIASFQKLFDGLMDVIQKNFQSAGDRTLAIRVVNKLLNLEQQVVLEAYDEEVLRIKEQEAQTKTVMLESLERTSVELAALAEETNASIEEMTAQVDTITSNSKVGTELAEEAKGAAIQGRERLGEMGNSIENMEVSTIKVNKDMESLEIMSTQIKEIIEIVKSIADQTNLLALNASIEAARAGEHGRGFAVVAEEVRKLAEQTGSSVTNVTGLVSQTNEQIFNSSSSIKEVQGFLSDVKEQMRNTENAFGKIDESMEKAKSSNENIQDDLEVFGQAIHEIEQSATTISESADNLSRLMEVRDR</sequence>
<dbReference type="InterPro" id="IPR044398">
    <property type="entry name" value="Globin-sensor_dom"/>
</dbReference>
<dbReference type="SMART" id="SM00283">
    <property type="entry name" value="MA"/>
    <property type="match status" value="1"/>
</dbReference>
<dbReference type="SUPFAM" id="SSF46458">
    <property type="entry name" value="Globin-like"/>
    <property type="match status" value="1"/>
</dbReference>
<organism evidence="4 5">
    <name type="scientific">Virgibacillus tibetensis</name>
    <dbReference type="NCBI Taxonomy" id="3042313"/>
    <lineage>
        <taxon>Bacteria</taxon>
        <taxon>Bacillati</taxon>
        <taxon>Bacillota</taxon>
        <taxon>Bacilli</taxon>
        <taxon>Bacillales</taxon>
        <taxon>Bacillaceae</taxon>
        <taxon>Virgibacillus</taxon>
    </lineage>
</organism>
<dbReference type="RefSeq" id="WP_327606492.1">
    <property type="nucleotide sequence ID" value="NZ_JARZFX010000002.1"/>
</dbReference>
<evidence type="ECO:0000313" key="5">
    <source>
        <dbReference type="Proteomes" id="UP001335737"/>
    </source>
</evidence>
<dbReference type="CDD" id="cd01068">
    <property type="entry name" value="globin_sensor"/>
    <property type="match status" value="1"/>
</dbReference>
<comment type="caution">
    <text evidence="4">The sequence shown here is derived from an EMBL/GenBank/DDBJ whole genome shotgun (WGS) entry which is preliminary data.</text>
</comment>
<dbReference type="Proteomes" id="UP001335737">
    <property type="component" value="Unassembled WGS sequence"/>
</dbReference>
<dbReference type="InterPro" id="IPR039379">
    <property type="entry name" value="Protoglobin_sensor_dom"/>
</dbReference>
<feature type="domain" description="Methyl-accepting transducer" evidence="3">
    <location>
        <begin position="202"/>
        <end position="422"/>
    </location>
</feature>
<dbReference type="Gene3D" id="1.10.287.950">
    <property type="entry name" value="Methyl-accepting chemotaxis protein"/>
    <property type="match status" value="1"/>
</dbReference>
<dbReference type="InterPro" id="IPR012292">
    <property type="entry name" value="Globin/Proto"/>
</dbReference>
<evidence type="ECO:0000313" key="4">
    <source>
        <dbReference type="EMBL" id="MEC5422920.1"/>
    </source>
</evidence>
<dbReference type="Gene3D" id="1.10.490.10">
    <property type="entry name" value="Globins"/>
    <property type="match status" value="1"/>
</dbReference>
<dbReference type="InterPro" id="IPR009050">
    <property type="entry name" value="Globin-like_sf"/>
</dbReference>
<reference evidence="4 5" key="1">
    <citation type="journal article" date="2024" name="Int. J. Syst. Evol. Microbiol.">
        <title>Virgibacillus tibetensis sp. nov., isolated from salt lake on the Tibetan Plateau of China.</title>
        <authorList>
            <person name="Phurbu D."/>
            <person name="Liu Z.-X."/>
            <person name="Wang R."/>
            <person name="Zheng Y.-Y."/>
            <person name="Liu H.-C."/>
            <person name="Zhou Y.-G."/>
            <person name="Yu Y.-J."/>
            <person name="Li A.-H."/>
        </authorList>
    </citation>
    <scope>NUCLEOTIDE SEQUENCE [LARGE SCALE GENOMIC DNA]</scope>
    <source>
        <strain evidence="4 5">C22-A2</strain>
    </source>
</reference>
<dbReference type="PANTHER" id="PTHR32089">
    <property type="entry name" value="METHYL-ACCEPTING CHEMOTAXIS PROTEIN MCPB"/>
    <property type="match status" value="1"/>
</dbReference>
<dbReference type="PROSITE" id="PS50111">
    <property type="entry name" value="CHEMOTAXIS_TRANSDUC_2"/>
    <property type="match status" value="1"/>
</dbReference>
<evidence type="ECO:0000256" key="2">
    <source>
        <dbReference type="PROSITE-ProRule" id="PRU00284"/>
    </source>
</evidence>
<evidence type="ECO:0000259" key="3">
    <source>
        <dbReference type="PROSITE" id="PS50111"/>
    </source>
</evidence>
<dbReference type="Pfam" id="PF00015">
    <property type="entry name" value="MCPsignal"/>
    <property type="match status" value="1"/>
</dbReference>
<accession>A0ABU6KCP8</accession>
<dbReference type="EMBL" id="JARZFX010000002">
    <property type="protein sequence ID" value="MEC5422920.1"/>
    <property type="molecule type" value="Genomic_DNA"/>
</dbReference>
<dbReference type="Pfam" id="PF11563">
    <property type="entry name" value="Protoglobin"/>
    <property type="match status" value="1"/>
</dbReference>
<gene>
    <name evidence="4" type="ORF">QGM71_05335</name>
</gene>